<sequence length="233" mass="25971">MSDDERLSDIDRRSLRILAQSSKSSASGARLKERLERAADSGLRQDYQRAEQTFDSLPPEDRLMISAKAEKQATTERDLLERRRRAVPTRDGKAGAPTANRPPIIDDEPLQWKPIFQDAAAETPPPPPKQPKRPAKRQARAEDDEAGMAWKLGAMPGNPKMPSVGRAAKAPTPKPAPPAEDDWDPEDDHKDWDWRKLPDDPVLNGGRKKGGAVDPIEELRRQMLGLDSKVGKR</sequence>
<keyword evidence="3" id="KW-1185">Reference proteome</keyword>
<gene>
    <name evidence="2" type="ORF">SAMN05660686_00621</name>
</gene>
<evidence type="ECO:0000256" key="1">
    <source>
        <dbReference type="SAM" id="MobiDB-lite"/>
    </source>
</evidence>
<protein>
    <submittedName>
        <fullName evidence="2">Uncharacterized protein</fullName>
    </submittedName>
</protein>
<organism evidence="2 3">
    <name type="scientific">Thalassobaculum litoreum DSM 18839</name>
    <dbReference type="NCBI Taxonomy" id="1123362"/>
    <lineage>
        <taxon>Bacteria</taxon>
        <taxon>Pseudomonadati</taxon>
        <taxon>Pseudomonadota</taxon>
        <taxon>Alphaproteobacteria</taxon>
        <taxon>Rhodospirillales</taxon>
        <taxon>Thalassobaculaceae</taxon>
        <taxon>Thalassobaculum</taxon>
    </lineage>
</organism>
<dbReference type="Proteomes" id="UP000198615">
    <property type="component" value="Unassembled WGS sequence"/>
</dbReference>
<evidence type="ECO:0000313" key="2">
    <source>
        <dbReference type="EMBL" id="SDF18561.1"/>
    </source>
</evidence>
<proteinExistence type="predicted"/>
<comment type="caution">
    <text evidence="2">The sequence shown here is derived from an EMBL/GenBank/DDBJ whole genome shotgun (WGS) entry which is preliminary data.</text>
</comment>
<evidence type="ECO:0000313" key="3">
    <source>
        <dbReference type="Proteomes" id="UP000198615"/>
    </source>
</evidence>
<name>A0A8G2F1L1_9PROT</name>
<dbReference type="AlphaFoldDB" id="A0A8G2F1L1"/>
<feature type="compositionally biased region" description="Basic and acidic residues" evidence="1">
    <location>
        <begin position="187"/>
        <end position="199"/>
    </location>
</feature>
<feature type="region of interest" description="Disordered" evidence="1">
    <location>
        <begin position="19"/>
        <end position="233"/>
    </location>
</feature>
<dbReference type="EMBL" id="FNBW01000001">
    <property type="protein sequence ID" value="SDF18561.1"/>
    <property type="molecule type" value="Genomic_DNA"/>
</dbReference>
<accession>A0A8G2F1L1</accession>
<feature type="compositionally biased region" description="Basic and acidic residues" evidence="1">
    <location>
        <begin position="59"/>
        <end position="81"/>
    </location>
</feature>
<dbReference type="RefSeq" id="WP_093148060.1">
    <property type="nucleotide sequence ID" value="NZ_FNBW01000001.1"/>
</dbReference>
<feature type="compositionally biased region" description="Basic and acidic residues" evidence="1">
    <location>
        <begin position="30"/>
        <end position="39"/>
    </location>
</feature>
<reference evidence="2 3" key="1">
    <citation type="submission" date="2016-10" db="EMBL/GenBank/DDBJ databases">
        <authorList>
            <person name="Varghese N."/>
            <person name="Submissions S."/>
        </authorList>
    </citation>
    <scope>NUCLEOTIDE SEQUENCE [LARGE SCALE GENOMIC DNA]</scope>
    <source>
        <strain evidence="2 3">DSM 18839</strain>
    </source>
</reference>